<proteinExistence type="predicted"/>
<name>A0A811UZC1_CERCA</name>
<comment type="caution">
    <text evidence="2">The sequence shown here is derived from an EMBL/GenBank/DDBJ whole genome shotgun (WGS) entry which is preliminary data.</text>
</comment>
<dbReference type="EMBL" id="CAJHJT010000034">
    <property type="protein sequence ID" value="CAD7004200.1"/>
    <property type="molecule type" value="Genomic_DNA"/>
</dbReference>
<evidence type="ECO:0000313" key="2">
    <source>
        <dbReference type="EMBL" id="CAD7004200.1"/>
    </source>
</evidence>
<dbReference type="Proteomes" id="UP000606786">
    <property type="component" value="Unassembled WGS sequence"/>
</dbReference>
<feature type="region of interest" description="Disordered" evidence="1">
    <location>
        <begin position="267"/>
        <end position="293"/>
    </location>
</feature>
<sequence length="293" mass="32809">MLNSTFLIAYTELAEWLEMPAITQKGWGLNSDQTKNQHNLAVLIAENPVYTGVHIVDSHSQLFLPFDFMLQQQFGANCPAYAELYPDYACTVSRTEATATPTVATTTAMPPTMTTTPTAVATTMTSRSIDLALRKYQQWSSKFLTTTNNNSNTLCATEKHTTTMPTLPVATNADSVTHLSTSSSQKSNSCSHSQSQSQSHSCSYFTSSGYYSRTMVASGAEKLTWHEHQHGWRADGEGDRELLVSASKRPKVYDCMKDFLRRKLFQQRHEPQQSENNSWKNNKTTNSALQKRH</sequence>
<gene>
    <name evidence="2" type="ORF">CCAP1982_LOCUS12619</name>
</gene>
<organism evidence="2 3">
    <name type="scientific">Ceratitis capitata</name>
    <name type="common">Mediterranean fruit fly</name>
    <name type="synonym">Tephritis capitata</name>
    <dbReference type="NCBI Taxonomy" id="7213"/>
    <lineage>
        <taxon>Eukaryota</taxon>
        <taxon>Metazoa</taxon>
        <taxon>Ecdysozoa</taxon>
        <taxon>Arthropoda</taxon>
        <taxon>Hexapoda</taxon>
        <taxon>Insecta</taxon>
        <taxon>Pterygota</taxon>
        <taxon>Neoptera</taxon>
        <taxon>Endopterygota</taxon>
        <taxon>Diptera</taxon>
        <taxon>Brachycera</taxon>
        <taxon>Muscomorpha</taxon>
        <taxon>Tephritoidea</taxon>
        <taxon>Tephritidae</taxon>
        <taxon>Ceratitis</taxon>
        <taxon>Ceratitis</taxon>
    </lineage>
</organism>
<evidence type="ECO:0000313" key="3">
    <source>
        <dbReference type="Proteomes" id="UP000606786"/>
    </source>
</evidence>
<reference evidence="2" key="1">
    <citation type="submission" date="2020-11" db="EMBL/GenBank/DDBJ databases">
        <authorList>
            <person name="Whitehead M."/>
        </authorList>
    </citation>
    <scope>NUCLEOTIDE SEQUENCE</scope>
    <source>
        <strain evidence="2">EGII</strain>
    </source>
</reference>
<dbReference type="AlphaFoldDB" id="A0A811UZC1"/>
<protein>
    <submittedName>
        <fullName evidence="2">(Mediterranean fruit fly) hypothetical protein</fullName>
    </submittedName>
</protein>
<dbReference type="OrthoDB" id="10013007at2759"/>
<evidence type="ECO:0000256" key="1">
    <source>
        <dbReference type="SAM" id="MobiDB-lite"/>
    </source>
</evidence>
<keyword evidence="3" id="KW-1185">Reference proteome</keyword>
<accession>A0A811UZC1</accession>
<feature type="compositionally biased region" description="Low complexity" evidence="1">
    <location>
        <begin position="276"/>
        <end position="287"/>
    </location>
</feature>
<feature type="region of interest" description="Disordered" evidence="1">
    <location>
        <begin position="175"/>
        <end position="199"/>
    </location>
</feature>